<comment type="caution">
    <text evidence="2">The sequence shown here is derived from an EMBL/GenBank/DDBJ whole genome shotgun (WGS) entry which is preliminary data.</text>
</comment>
<organism evidence="2">
    <name type="scientific">Paenibacillus sp. SYP-B3998</name>
    <dbReference type="NCBI Taxonomy" id="2678564"/>
    <lineage>
        <taxon>Bacteria</taxon>
        <taxon>Bacillati</taxon>
        <taxon>Bacillota</taxon>
        <taxon>Bacilli</taxon>
        <taxon>Bacillales</taxon>
        <taxon>Paenibacillaceae</taxon>
        <taxon>Paenibacillus</taxon>
    </lineage>
</organism>
<dbReference type="AlphaFoldDB" id="A0A6G3ZR84"/>
<dbReference type="CDD" id="cd00093">
    <property type="entry name" value="HTH_XRE"/>
    <property type="match status" value="1"/>
</dbReference>
<protein>
    <submittedName>
        <fullName evidence="2">Helix-turn-helix domain-containing protein</fullName>
    </submittedName>
</protein>
<dbReference type="InterPro" id="IPR014243">
    <property type="entry name" value="RsfA-like"/>
</dbReference>
<dbReference type="PANTHER" id="PTHR41302">
    <property type="entry name" value="PRESPORE-SPECIFIC TRANSCRIPTIONAL REGULATOR RSFA-RELATED"/>
    <property type="match status" value="1"/>
</dbReference>
<name>A0A6G3ZR84_9BACL</name>
<gene>
    <name evidence="2" type="ORF">GK047_01205</name>
</gene>
<dbReference type="Pfam" id="PF12844">
    <property type="entry name" value="HTH_19"/>
    <property type="match status" value="1"/>
</dbReference>
<evidence type="ECO:0000259" key="1">
    <source>
        <dbReference type="PROSITE" id="PS50943"/>
    </source>
</evidence>
<dbReference type="InterPro" id="IPR010982">
    <property type="entry name" value="Lambda_DNA-bd_dom_sf"/>
</dbReference>
<dbReference type="GO" id="GO:0003677">
    <property type="term" value="F:DNA binding"/>
    <property type="evidence" value="ECO:0007669"/>
    <property type="project" value="InterPro"/>
</dbReference>
<dbReference type="SMART" id="SM00530">
    <property type="entry name" value="HTH_XRE"/>
    <property type="match status" value="1"/>
</dbReference>
<accession>A0A6G3ZR84</accession>
<dbReference type="SUPFAM" id="SSF46689">
    <property type="entry name" value="Homeodomain-like"/>
    <property type="match status" value="1"/>
</dbReference>
<dbReference type="SUPFAM" id="SSF47413">
    <property type="entry name" value="lambda repressor-like DNA-binding domains"/>
    <property type="match status" value="1"/>
</dbReference>
<dbReference type="InterPro" id="IPR001387">
    <property type="entry name" value="Cro/C1-type_HTH"/>
</dbReference>
<dbReference type="PROSITE" id="PS50943">
    <property type="entry name" value="HTH_CROC1"/>
    <property type="match status" value="1"/>
</dbReference>
<dbReference type="EMBL" id="JAAIKC010000001">
    <property type="protein sequence ID" value="NEW04642.1"/>
    <property type="molecule type" value="Genomic_DNA"/>
</dbReference>
<dbReference type="RefSeq" id="WP_163940320.1">
    <property type="nucleotide sequence ID" value="NZ_JAAIKC010000001.1"/>
</dbReference>
<dbReference type="InterPro" id="IPR009057">
    <property type="entry name" value="Homeodomain-like_sf"/>
</dbReference>
<dbReference type="PANTHER" id="PTHR41302:SF2">
    <property type="entry name" value="PRESPORE SPECIFIC TRANSCRIPTIONAL ACTIVATOR RSFA"/>
    <property type="match status" value="1"/>
</dbReference>
<evidence type="ECO:0000313" key="2">
    <source>
        <dbReference type="EMBL" id="NEW04642.1"/>
    </source>
</evidence>
<sequence length="147" mass="16676">MGNYGWTEEQDKILAETVLSFLNKGKTRLAAFEIAGAKLLKTAYTCKARWDNVLRDRYNIPKEVSTQVIDPDSLGFRLKALRIAVGLTQEELAKNISLVSKSSELRSLIASYELNNSKPPIDVIVKLSDYFNVSCDFLLRGKEFERR</sequence>
<reference evidence="2" key="1">
    <citation type="submission" date="2020-02" db="EMBL/GenBank/DDBJ databases">
        <authorList>
            <person name="Shen X.-R."/>
            <person name="Zhang Y.-X."/>
        </authorList>
    </citation>
    <scope>NUCLEOTIDE SEQUENCE</scope>
    <source>
        <strain evidence="2">SYP-B3998</strain>
    </source>
</reference>
<feature type="domain" description="HTH cro/C1-type" evidence="1">
    <location>
        <begin position="78"/>
        <end position="138"/>
    </location>
</feature>
<dbReference type="Gene3D" id="1.10.260.40">
    <property type="entry name" value="lambda repressor-like DNA-binding domains"/>
    <property type="match status" value="1"/>
</dbReference>
<proteinExistence type="predicted"/>